<keyword evidence="2" id="KW-0175">Coiled coil</keyword>
<feature type="region of interest" description="Disordered" evidence="3">
    <location>
        <begin position="49"/>
        <end position="170"/>
    </location>
</feature>
<feature type="compositionally biased region" description="Basic and acidic residues" evidence="3">
    <location>
        <begin position="158"/>
        <end position="170"/>
    </location>
</feature>
<feature type="compositionally biased region" description="Polar residues" evidence="3">
    <location>
        <begin position="121"/>
        <end position="133"/>
    </location>
</feature>
<reference evidence="5" key="1">
    <citation type="journal article" date="2015" name="Insect Biochem. Mol. Biol.">
        <title>An insight into the sialome of the horse fly, Tabanus bromius.</title>
        <authorList>
            <person name="Ribeiro J.M."/>
            <person name="Kazimirova M."/>
            <person name="Takac P."/>
            <person name="Andersen J.F."/>
            <person name="Francischetti I.M."/>
        </authorList>
    </citation>
    <scope>NUCLEOTIDE SEQUENCE</scope>
</reference>
<dbReference type="PANTHER" id="PTHR45851">
    <property type="entry name" value="MYC PROTO-ONCOGENE"/>
    <property type="match status" value="1"/>
</dbReference>
<dbReference type="SMART" id="SM00353">
    <property type="entry name" value="HLH"/>
    <property type="match status" value="1"/>
</dbReference>
<dbReference type="InterPro" id="IPR036638">
    <property type="entry name" value="HLH_DNA-bd_sf"/>
</dbReference>
<feature type="compositionally biased region" description="Basic residues" evidence="3">
    <location>
        <begin position="134"/>
        <end position="146"/>
    </location>
</feature>
<dbReference type="InterPro" id="IPR050433">
    <property type="entry name" value="Myc_transcription_factors"/>
</dbReference>
<dbReference type="CDD" id="cd11400">
    <property type="entry name" value="bHLHzip_Myc"/>
    <property type="match status" value="1"/>
</dbReference>
<evidence type="ECO:0000256" key="3">
    <source>
        <dbReference type="SAM" id="MobiDB-lite"/>
    </source>
</evidence>
<dbReference type="GO" id="GO:0046983">
    <property type="term" value="F:protein dimerization activity"/>
    <property type="evidence" value="ECO:0007669"/>
    <property type="project" value="InterPro"/>
</dbReference>
<dbReference type="GO" id="GO:0003700">
    <property type="term" value="F:DNA-binding transcription factor activity"/>
    <property type="evidence" value="ECO:0007669"/>
    <property type="project" value="InterPro"/>
</dbReference>
<evidence type="ECO:0000256" key="1">
    <source>
        <dbReference type="ARBA" id="ARBA00023125"/>
    </source>
</evidence>
<feature type="non-terminal residue" evidence="5">
    <location>
        <position position="1"/>
    </location>
</feature>
<dbReference type="FunFam" id="4.10.280.10:FF:000019">
    <property type="entry name" value="Myc proto-oncogene protein"/>
    <property type="match status" value="1"/>
</dbReference>
<feature type="compositionally biased region" description="Polar residues" evidence="3">
    <location>
        <begin position="63"/>
        <end position="86"/>
    </location>
</feature>
<dbReference type="AlphaFoldDB" id="A0A0K8TLY8"/>
<dbReference type="Gene3D" id="4.10.280.10">
    <property type="entry name" value="Helix-loop-helix DNA-binding domain"/>
    <property type="match status" value="1"/>
</dbReference>
<dbReference type="GO" id="GO:0003677">
    <property type="term" value="F:DNA binding"/>
    <property type="evidence" value="ECO:0007669"/>
    <property type="project" value="UniProtKB-KW"/>
</dbReference>
<keyword evidence="1" id="KW-0238">DNA-binding</keyword>
<accession>A0A0K8TLY8</accession>
<dbReference type="InterPro" id="IPR002418">
    <property type="entry name" value="Tscrpt_reg_Myc"/>
</dbReference>
<dbReference type="InterPro" id="IPR011598">
    <property type="entry name" value="bHLH_dom"/>
</dbReference>
<feature type="compositionally biased region" description="Low complexity" evidence="3">
    <location>
        <begin position="92"/>
        <end position="107"/>
    </location>
</feature>
<organism evidence="5">
    <name type="scientific">Tabanus bromius</name>
    <name type="common">Band-eyed brown horse fly</name>
    <dbReference type="NCBI Taxonomy" id="304241"/>
    <lineage>
        <taxon>Eukaryota</taxon>
        <taxon>Metazoa</taxon>
        <taxon>Ecdysozoa</taxon>
        <taxon>Arthropoda</taxon>
        <taxon>Hexapoda</taxon>
        <taxon>Insecta</taxon>
        <taxon>Pterygota</taxon>
        <taxon>Neoptera</taxon>
        <taxon>Endopterygota</taxon>
        <taxon>Diptera</taxon>
        <taxon>Brachycera</taxon>
        <taxon>Tabanomorpha</taxon>
        <taxon>Tabanoidea</taxon>
        <taxon>Tabanidae</taxon>
        <taxon>Tabanus</taxon>
    </lineage>
</organism>
<sequence length="249" mass="27715">EEEIDVVSIHDKTLPTNPSAKDRRALQSRLTASIVKTSKNVKTIPVRRRCSEESYSSSIASPVKSNSGYGSNMVTSDYSPSISGSAANGRLASSGSNMSTSGYSSAATNGRYAGNSRKRNFISSAGTSSSTTPIKRHRGKKQRLSNKRQNSDSDEADNIEKRNLHNDMERQRRIGLKNLFEELKRQIPSISDKERAPKVHILREAADLCRKLNKEQEEMKALKMQQDMLLARVRSLRTTLANKRGKCIE</sequence>
<dbReference type="EMBL" id="GDAI01002445">
    <property type="protein sequence ID" value="JAI15158.1"/>
    <property type="molecule type" value="mRNA"/>
</dbReference>
<name>A0A0K8TLY8_TABBR</name>
<dbReference type="PROSITE" id="PS50888">
    <property type="entry name" value="BHLH"/>
    <property type="match status" value="1"/>
</dbReference>
<evidence type="ECO:0000259" key="4">
    <source>
        <dbReference type="PROSITE" id="PS50888"/>
    </source>
</evidence>
<protein>
    <recommendedName>
        <fullName evidence="4">BHLH domain-containing protein</fullName>
    </recommendedName>
</protein>
<dbReference type="SUPFAM" id="SSF47459">
    <property type="entry name" value="HLH, helix-loop-helix DNA-binding domain"/>
    <property type="match status" value="1"/>
</dbReference>
<feature type="region of interest" description="Disordered" evidence="3">
    <location>
        <begin position="1"/>
        <end position="25"/>
    </location>
</feature>
<evidence type="ECO:0000313" key="5">
    <source>
        <dbReference type="EMBL" id="JAI15158.1"/>
    </source>
</evidence>
<proteinExistence type="evidence at transcript level"/>
<dbReference type="PRINTS" id="PR00044">
    <property type="entry name" value="LEUZIPPRMYC"/>
</dbReference>
<feature type="domain" description="BHLH" evidence="4">
    <location>
        <begin position="160"/>
        <end position="212"/>
    </location>
</feature>
<feature type="coiled-coil region" evidence="2">
    <location>
        <begin position="202"/>
        <end position="232"/>
    </location>
</feature>
<dbReference type="Pfam" id="PF00010">
    <property type="entry name" value="HLH"/>
    <property type="match status" value="1"/>
</dbReference>
<evidence type="ECO:0000256" key="2">
    <source>
        <dbReference type="SAM" id="Coils"/>
    </source>
</evidence>